<evidence type="ECO:0000256" key="2">
    <source>
        <dbReference type="ARBA" id="ARBA00023027"/>
    </source>
</evidence>
<evidence type="ECO:0000313" key="5">
    <source>
        <dbReference type="EMBL" id="GMA21632.1"/>
    </source>
</evidence>
<reference evidence="6" key="1">
    <citation type="journal article" date="2019" name="Int. J. Syst. Evol. Microbiol.">
        <title>The Global Catalogue of Microorganisms (GCM) 10K type strain sequencing project: providing services to taxonomists for standard genome sequencing and annotation.</title>
        <authorList>
            <consortium name="The Broad Institute Genomics Platform"/>
            <consortium name="The Broad Institute Genome Sequencing Center for Infectious Disease"/>
            <person name="Wu L."/>
            <person name="Ma J."/>
        </authorList>
    </citation>
    <scope>NUCLEOTIDE SEQUENCE [LARGE SCALE GENOMIC DNA]</scope>
    <source>
        <strain evidence="6">NBRC 105830</strain>
    </source>
</reference>
<keyword evidence="1" id="KW-0560">Oxidoreductase</keyword>
<feature type="domain" description="GFO/IDH/MocA-like oxidoreductase" evidence="4">
    <location>
        <begin position="147"/>
        <end position="292"/>
    </location>
</feature>
<organism evidence="5 6">
    <name type="scientific">Arsenicicoccus piscis</name>
    <dbReference type="NCBI Taxonomy" id="673954"/>
    <lineage>
        <taxon>Bacteria</taxon>
        <taxon>Bacillati</taxon>
        <taxon>Actinomycetota</taxon>
        <taxon>Actinomycetes</taxon>
        <taxon>Micrococcales</taxon>
        <taxon>Intrasporangiaceae</taxon>
        <taxon>Arsenicicoccus</taxon>
    </lineage>
</organism>
<dbReference type="Gene3D" id="3.30.360.10">
    <property type="entry name" value="Dihydrodipicolinate Reductase, domain 2"/>
    <property type="match status" value="1"/>
</dbReference>
<dbReference type="SUPFAM" id="SSF55347">
    <property type="entry name" value="Glyceraldehyde-3-phosphate dehydrogenase-like, C-terminal domain"/>
    <property type="match status" value="1"/>
</dbReference>
<evidence type="ECO:0000313" key="6">
    <source>
        <dbReference type="Proteomes" id="UP001157109"/>
    </source>
</evidence>
<dbReference type="InterPro" id="IPR050463">
    <property type="entry name" value="Gfo/Idh/MocA_oxidrdct_glycsds"/>
</dbReference>
<dbReference type="InterPro" id="IPR000683">
    <property type="entry name" value="Gfo/Idh/MocA-like_OxRdtase_N"/>
</dbReference>
<evidence type="ECO:0000259" key="3">
    <source>
        <dbReference type="Pfam" id="PF01408"/>
    </source>
</evidence>
<protein>
    <submittedName>
        <fullName evidence="5">Oxidoreductase</fullName>
    </submittedName>
</protein>
<keyword evidence="2" id="KW-0520">NAD</keyword>
<dbReference type="SUPFAM" id="SSF51735">
    <property type="entry name" value="NAD(P)-binding Rossmann-fold domains"/>
    <property type="match status" value="1"/>
</dbReference>
<dbReference type="InterPro" id="IPR036291">
    <property type="entry name" value="NAD(P)-bd_dom_sf"/>
</dbReference>
<proteinExistence type="predicted"/>
<dbReference type="PANTHER" id="PTHR43818:SF11">
    <property type="entry name" value="BCDNA.GH03377"/>
    <property type="match status" value="1"/>
</dbReference>
<feature type="domain" description="Gfo/Idh/MocA-like oxidoreductase N-terminal" evidence="3">
    <location>
        <begin position="12"/>
        <end position="138"/>
    </location>
</feature>
<dbReference type="Pfam" id="PF01408">
    <property type="entry name" value="GFO_IDH_MocA"/>
    <property type="match status" value="1"/>
</dbReference>
<gene>
    <name evidence="5" type="ORF">GCM10025862_36530</name>
</gene>
<dbReference type="Pfam" id="PF22725">
    <property type="entry name" value="GFO_IDH_MocA_C3"/>
    <property type="match status" value="1"/>
</dbReference>
<dbReference type="Proteomes" id="UP001157109">
    <property type="component" value="Unassembled WGS sequence"/>
</dbReference>
<keyword evidence="6" id="KW-1185">Reference proteome</keyword>
<evidence type="ECO:0000256" key="1">
    <source>
        <dbReference type="ARBA" id="ARBA00023002"/>
    </source>
</evidence>
<dbReference type="RefSeq" id="WP_284284941.1">
    <property type="nucleotide sequence ID" value="NZ_BSUJ01000001.1"/>
</dbReference>
<sequence>MSNGAAQRKSLGVGVISLGWMGRLHTRSYKSLAERYPDLAADLRLVAAADPVDSAREFATTAAGFERAYADYRDLLADPDVDIVSICSPNFLHREIALAAVEAGKPFWIEKPMGVGAHESREIAEAAERAGLVTGVGFNYRHAPAVAHLRQLARSGALGRVTNVRVWLIADYASSPQGPLTWRYDRARAGAGVVGDLMSHGVDLAQYVVGRISEVTALTSTFIADRPYPLGQGVGHAAVAVSDERGPVENEDYVSVLARFDSGVVGTLESSRVSVGPRSEYVIEVYGTLGSARWNFEDLSRLEVCLGDGGLNHGYTTVLAGPGHGEFSRFQPGPGIPMSFDDLKAVEAKLFVESVLTGEQLAPSAADGWCAAEIDEAIVASAEDGRWHTVEPVAGRTTFDA</sequence>
<dbReference type="InterPro" id="IPR055170">
    <property type="entry name" value="GFO_IDH_MocA-like_dom"/>
</dbReference>
<name>A0ABQ6HUJ5_9MICO</name>
<dbReference type="PANTHER" id="PTHR43818">
    <property type="entry name" value="BCDNA.GH03377"/>
    <property type="match status" value="1"/>
</dbReference>
<accession>A0ABQ6HUJ5</accession>
<comment type="caution">
    <text evidence="5">The sequence shown here is derived from an EMBL/GenBank/DDBJ whole genome shotgun (WGS) entry which is preliminary data.</text>
</comment>
<evidence type="ECO:0000259" key="4">
    <source>
        <dbReference type="Pfam" id="PF22725"/>
    </source>
</evidence>
<dbReference type="Gene3D" id="3.40.50.720">
    <property type="entry name" value="NAD(P)-binding Rossmann-like Domain"/>
    <property type="match status" value="1"/>
</dbReference>
<dbReference type="EMBL" id="BSUJ01000001">
    <property type="protein sequence ID" value="GMA21632.1"/>
    <property type="molecule type" value="Genomic_DNA"/>
</dbReference>